<sequence>MQESRACVDLPDDICRSSGHTTLSCDYVPGVLSSSKQRAAVYMYFAGQSFRSPAAGDFLGATGLGTLLGIVPYIPGLSVCVIAAVLCSSREIQGVLITHLPIMIKENRKYYI</sequence>
<evidence type="ECO:0000313" key="1">
    <source>
        <dbReference type="EMBL" id="GFS04970.1"/>
    </source>
</evidence>
<gene>
    <name evidence="1" type="ORF">ElyMa_006508900</name>
</gene>
<keyword evidence="2" id="KW-1185">Reference proteome</keyword>
<accession>A0AAV4I4T7</accession>
<dbReference type="AlphaFoldDB" id="A0AAV4I4T7"/>
<name>A0AAV4I4T7_9GAST</name>
<organism evidence="1 2">
    <name type="scientific">Elysia marginata</name>
    <dbReference type="NCBI Taxonomy" id="1093978"/>
    <lineage>
        <taxon>Eukaryota</taxon>
        <taxon>Metazoa</taxon>
        <taxon>Spiralia</taxon>
        <taxon>Lophotrochozoa</taxon>
        <taxon>Mollusca</taxon>
        <taxon>Gastropoda</taxon>
        <taxon>Heterobranchia</taxon>
        <taxon>Euthyneura</taxon>
        <taxon>Panpulmonata</taxon>
        <taxon>Sacoglossa</taxon>
        <taxon>Placobranchoidea</taxon>
        <taxon>Plakobranchidae</taxon>
        <taxon>Elysia</taxon>
    </lineage>
</organism>
<proteinExistence type="predicted"/>
<comment type="caution">
    <text evidence="1">The sequence shown here is derived from an EMBL/GenBank/DDBJ whole genome shotgun (WGS) entry which is preliminary data.</text>
</comment>
<dbReference type="EMBL" id="BMAT01013054">
    <property type="protein sequence ID" value="GFS04970.1"/>
    <property type="molecule type" value="Genomic_DNA"/>
</dbReference>
<dbReference type="Proteomes" id="UP000762676">
    <property type="component" value="Unassembled WGS sequence"/>
</dbReference>
<protein>
    <submittedName>
        <fullName evidence="1">Uncharacterized protein</fullName>
    </submittedName>
</protein>
<reference evidence="1 2" key="1">
    <citation type="journal article" date="2021" name="Elife">
        <title>Chloroplast acquisition without the gene transfer in kleptoplastic sea slugs, Plakobranchus ocellatus.</title>
        <authorList>
            <person name="Maeda T."/>
            <person name="Takahashi S."/>
            <person name="Yoshida T."/>
            <person name="Shimamura S."/>
            <person name="Takaki Y."/>
            <person name="Nagai Y."/>
            <person name="Toyoda A."/>
            <person name="Suzuki Y."/>
            <person name="Arimoto A."/>
            <person name="Ishii H."/>
            <person name="Satoh N."/>
            <person name="Nishiyama T."/>
            <person name="Hasebe M."/>
            <person name="Maruyama T."/>
            <person name="Minagawa J."/>
            <person name="Obokata J."/>
            <person name="Shigenobu S."/>
        </authorList>
    </citation>
    <scope>NUCLEOTIDE SEQUENCE [LARGE SCALE GENOMIC DNA]</scope>
</reference>
<evidence type="ECO:0000313" key="2">
    <source>
        <dbReference type="Proteomes" id="UP000762676"/>
    </source>
</evidence>